<evidence type="ECO:0000256" key="1">
    <source>
        <dbReference type="ARBA" id="ARBA00010169"/>
    </source>
</evidence>
<dbReference type="InterPro" id="IPR011322">
    <property type="entry name" value="N-reg_PII-like_a/b"/>
</dbReference>
<dbReference type="PANTHER" id="PTHR23419">
    <property type="entry name" value="DIVALENT CATION TOLERANCE CUTA-RELATED"/>
    <property type="match status" value="1"/>
</dbReference>
<organism evidence="2 3">
    <name type="scientific">Pseudobacteriovorax antillogorgiicola</name>
    <dbReference type="NCBI Taxonomy" id="1513793"/>
    <lineage>
        <taxon>Bacteria</taxon>
        <taxon>Pseudomonadati</taxon>
        <taxon>Bdellovibrionota</taxon>
        <taxon>Oligoflexia</taxon>
        <taxon>Oligoflexales</taxon>
        <taxon>Pseudobacteriovoracaceae</taxon>
        <taxon>Pseudobacteriovorax</taxon>
    </lineage>
</organism>
<keyword evidence="3" id="KW-1185">Reference proteome</keyword>
<gene>
    <name evidence="2" type="ORF">SAMN06296036_10963</name>
</gene>
<proteinExistence type="inferred from homology"/>
<dbReference type="EMBL" id="FWZT01000009">
    <property type="protein sequence ID" value="SMF28908.1"/>
    <property type="molecule type" value="Genomic_DNA"/>
</dbReference>
<dbReference type="InterPro" id="IPR004323">
    <property type="entry name" value="Ion_tolerance_CutA"/>
</dbReference>
<protein>
    <submittedName>
        <fullName evidence="2">Divalent cation tolerance protein</fullName>
    </submittedName>
</protein>
<dbReference type="InterPro" id="IPR015867">
    <property type="entry name" value="N-reg_PII/ATP_PRibTrfase_C"/>
</dbReference>
<dbReference type="AlphaFoldDB" id="A0A1Y6C088"/>
<dbReference type="Proteomes" id="UP000192907">
    <property type="component" value="Unassembled WGS sequence"/>
</dbReference>
<evidence type="ECO:0000313" key="2">
    <source>
        <dbReference type="EMBL" id="SMF28908.1"/>
    </source>
</evidence>
<dbReference type="OrthoDB" id="5297811at2"/>
<dbReference type="GO" id="GO:0010038">
    <property type="term" value="P:response to metal ion"/>
    <property type="evidence" value="ECO:0007669"/>
    <property type="project" value="InterPro"/>
</dbReference>
<dbReference type="Gene3D" id="3.30.70.120">
    <property type="match status" value="1"/>
</dbReference>
<comment type="similarity">
    <text evidence="1">Belongs to the CutA family.</text>
</comment>
<evidence type="ECO:0000313" key="3">
    <source>
        <dbReference type="Proteomes" id="UP000192907"/>
    </source>
</evidence>
<name>A0A1Y6C088_9BACT</name>
<dbReference type="SUPFAM" id="SSF54913">
    <property type="entry name" value="GlnB-like"/>
    <property type="match status" value="1"/>
</dbReference>
<dbReference type="GO" id="GO:0005507">
    <property type="term" value="F:copper ion binding"/>
    <property type="evidence" value="ECO:0007669"/>
    <property type="project" value="TreeGrafter"/>
</dbReference>
<reference evidence="3" key="1">
    <citation type="submission" date="2017-04" db="EMBL/GenBank/DDBJ databases">
        <authorList>
            <person name="Varghese N."/>
            <person name="Submissions S."/>
        </authorList>
    </citation>
    <scope>NUCLEOTIDE SEQUENCE [LARGE SCALE GENOMIC DNA]</scope>
    <source>
        <strain evidence="3">RKEM611</strain>
    </source>
</reference>
<dbReference type="RefSeq" id="WP_132319408.1">
    <property type="nucleotide sequence ID" value="NZ_FWZT01000009.1"/>
</dbReference>
<sequence>MIQQFYLKVTVKEMHRLIYITAATTEEATTIARTLVEEKLVACCNLIPQIKSIYHWQGEIQEDSEVLILAKSQENRVSAVISRVTELHSYDCPCITTVSLSEGHPEYLKWVLNQSSGQK</sequence>
<accession>A0A1Y6C088</accession>
<dbReference type="STRING" id="1513793.SAMN06296036_10963"/>
<dbReference type="PANTHER" id="PTHR23419:SF8">
    <property type="entry name" value="FI09726P"/>
    <property type="match status" value="1"/>
</dbReference>
<dbReference type="Pfam" id="PF03091">
    <property type="entry name" value="CutA1"/>
    <property type="match status" value="1"/>
</dbReference>